<name>A0A1G6G0W0_BACOV</name>
<feature type="signal peptide" evidence="1">
    <location>
        <begin position="1"/>
        <end position="22"/>
    </location>
</feature>
<dbReference type="InterPro" id="IPR025970">
    <property type="entry name" value="SusE"/>
</dbReference>
<dbReference type="EMBL" id="FMYE01000002">
    <property type="protein sequence ID" value="SDB75541.1"/>
    <property type="molecule type" value="Genomic_DNA"/>
</dbReference>
<dbReference type="GO" id="GO:2001070">
    <property type="term" value="F:starch binding"/>
    <property type="evidence" value="ECO:0007669"/>
    <property type="project" value="InterPro"/>
</dbReference>
<feature type="chain" id="PRO_5010193981" evidence="1">
    <location>
        <begin position="23"/>
        <end position="504"/>
    </location>
</feature>
<dbReference type="GO" id="GO:0019867">
    <property type="term" value="C:outer membrane"/>
    <property type="evidence" value="ECO:0007669"/>
    <property type="project" value="InterPro"/>
</dbReference>
<proteinExistence type="predicted"/>
<dbReference type="Pfam" id="PF14292">
    <property type="entry name" value="SusE"/>
    <property type="match status" value="1"/>
</dbReference>
<dbReference type="PROSITE" id="PS51257">
    <property type="entry name" value="PROKAR_LIPOPROTEIN"/>
    <property type="match status" value="1"/>
</dbReference>
<evidence type="ECO:0000259" key="2">
    <source>
        <dbReference type="Pfam" id="PF14292"/>
    </source>
</evidence>
<evidence type="ECO:0000313" key="3">
    <source>
        <dbReference type="EMBL" id="SDB75541.1"/>
    </source>
</evidence>
<feature type="domain" description="SusE outer membrane protein" evidence="2">
    <location>
        <begin position="23"/>
        <end position="129"/>
    </location>
</feature>
<evidence type="ECO:0000313" key="4">
    <source>
        <dbReference type="Proteomes" id="UP000183670"/>
    </source>
</evidence>
<protein>
    <submittedName>
        <fullName evidence="3">SusE outer membrane protein</fullName>
    </submittedName>
</protein>
<dbReference type="RefSeq" id="WP_074556610.1">
    <property type="nucleotide sequence ID" value="NZ_FMYE01000002.1"/>
</dbReference>
<sequence>MKKYIYQLLCSLFIGGTMVACAEDYMETDKGHDTLTLSVNQQDLVLNEKNHSQEALALSWTTGTNYGSGNRISYTLELAKAGTDFANAYSVDLGTGTYQWTKKVEELNQFLNAQFGIGYAVKAELEARITAVVAGMEEQKQSATTAFTVTTYQPVTTTLYLIGDAAPNGWAADNATAMERTDNGQFTWTGKLNAGSLKFITTLGQFLPSYNRNVTAGEALKLTYRTSGDQPDDQFTIDKEATYIVKVDLLNLTLTLTETEDIGWRFEEFFIVGSFTGNGGWGFEALSKDAVQMDLFHYGAVIPWKADGEFKFSSVTDFGQSDAFFHPAVANASYTSTSVVLGGEDNKWQMKEAECDKPYKVWFYTGKGKEKMLMRPFTPYAGLYLVGEATPNGWSLDNATPMTKSADSPYIFTWSGTLKAGEMKISCDKQSDWNGDWFMADKNGKTPTGEVETALFVTKSDAELSSMYPDADLGGLDYKWNIQEAGSYQITVDQLKETISIVKQ</sequence>
<organism evidence="3 4">
    <name type="scientific">Bacteroides ovatus</name>
    <dbReference type="NCBI Taxonomy" id="28116"/>
    <lineage>
        <taxon>Bacteria</taxon>
        <taxon>Pseudomonadati</taxon>
        <taxon>Bacteroidota</taxon>
        <taxon>Bacteroidia</taxon>
        <taxon>Bacteroidales</taxon>
        <taxon>Bacteroidaceae</taxon>
        <taxon>Bacteroides</taxon>
    </lineage>
</organism>
<dbReference type="AlphaFoldDB" id="A0A1G6G0W0"/>
<accession>A0A1G6G0W0</accession>
<gene>
    <name evidence="3" type="ORF">SAMN05192581_1002165</name>
</gene>
<reference evidence="3 4" key="1">
    <citation type="submission" date="2016-10" db="EMBL/GenBank/DDBJ databases">
        <authorList>
            <person name="de Groot N.N."/>
        </authorList>
    </citation>
    <scope>NUCLEOTIDE SEQUENCE [LARGE SCALE GENOMIC DNA]</scope>
    <source>
        <strain evidence="3 4">NLAE-zl-C500</strain>
    </source>
</reference>
<dbReference type="Proteomes" id="UP000183670">
    <property type="component" value="Unassembled WGS sequence"/>
</dbReference>
<dbReference type="Gene3D" id="2.60.40.3620">
    <property type="match status" value="2"/>
</dbReference>
<evidence type="ECO:0000256" key="1">
    <source>
        <dbReference type="SAM" id="SignalP"/>
    </source>
</evidence>
<keyword evidence="1" id="KW-0732">Signal</keyword>